<dbReference type="EMBL" id="NUAN01000266">
    <property type="protein sequence ID" value="PEN81145.1"/>
    <property type="molecule type" value="Genomic_DNA"/>
</dbReference>
<dbReference type="RefSeq" id="WP_098127845.1">
    <property type="nucleotide sequence ID" value="NZ_NUAN01000266.1"/>
</dbReference>
<reference evidence="1 2" key="1">
    <citation type="submission" date="2017-09" db="EMBL/GenBank/DDBJ databases">
        <title>Large-scale bioinformatics analysis of Bacillus genomes uncovers conserved roles of natural products in bacterial physiology.</title>
        <authorList>
            <consortium name="Agbiome Team Llc"/>
            <person name="Bleich R.M."/>
            <person name="Kirk G.J."/>
            <person name="Santa Maria K.C."/>
            <person name="Allen S.E."/>
            <person name="Farag S."/>
            <person name="Shank E.A."/>
            <person name="Bowers A."/>
        </authorList>
    </citation>
    <scope>NUCLEOTIDE SEQUENCE [LARGE SCALE GENOMIC DNA]</scope>
    <source>
        <strain evidence="1 2">AFS027647</strain>
    </source>
</reference>
<gene>
    <name evidence="1" type="ORF">CN553_29210</name>
</gene>
<dbReference type="AlphaFoldDB" id="A0A9X6YJJ3"/>
<evidence type="ECO:0000313" key="2">
    <source>
        <dbReference type="Proteomes" id="UP000220691"/>
    </source>
</evidence>
<organism evidence="1 2">
    <name type="scientific">Bacillus cereus</name>
    <dbReference type="NCBI Taxonomy" id="1396"/>
    <lineage>
        <taxon>Bacteria</taxon>
        <taxon>Bacillati</taxon>
        <taxon>Bacillota</taxon>
        <taxon>Bacilli</taxon>
        <taxon>Bacillales</taxon>
        <taxon>Bacillaceae</taxon>
        <taxon>Bacillus</taxon>
        <taxon>Bacillus cereus group</taxon>
    </lineage>
</organism>
<proteinExistence type="predicted"/>
<dbReference type="Proteomes" id="UP000220691">
    <property type="component" value="Unassembled WGS sequence"/>
</dbReference>
<name>A0A9X6YJJ3_BACCE</name>
<protein>
    <recommendedName>
        <fullName evidence="3">Transposase</fullName>
    </recommendedName>
</protein>
<sequence length="76" mass="8815">MIKFTAEEKITAVQSYLEGIAGYDTIGESIFTIRTWVIQYKHDGVKALQSKLPLKNRHIYTDASLNDRHIEQRVYT</sequence>
<evidence type="ECO:0000313" key="1">
    <source>
        <dbReference type="EMBL" id="PEN81145.1"/>
    </source>
</evidence>
<evidence type="ECO:0008006" key="3">
    <source>
        <dbReference type="Google" id="ProtNLM"/>
    </source>
</evidence>
<comment type="caution">
    <text evidence="1">The sequence shown here is derived from an EMBL/GenBank/DDBJ whole genome shotgun (WGS) entry which is preliminary data.</text>
</comment>
<accession>A0A9X6YJJ3</accession>